<feature type="compositionally biased region" description="Polar residues" evidence="1">
    <location>
        <begin position="72"/>
        <end position="83"/>
    </location>
</feature>
<keyword evidence="3" id="KW-1185">Reference proteome</keyword>
<dbReference type="Proteomes" id="UP000762676">
    <property type="component" value="Unassembled WGS sequence"/>
</dbReference>
<name>A0AAV4JGK1_9GAST</name>
<reference evidence="2 3" key="1">
    <citation type="journal article" date="2021" name="Elife">
        <title>Chloroplast acquisition without the gene transfer in kleptoplastic sea slugs, Plakobranchus ocellatus.</title>
        <authorList>
            <person name="Maeda T."/>
            <person name="Takahashi S."/>
            <person name="Yoshida T."/>
            <person name="Shimamura S."/>
            <person name="Takaki Y."/>
            <person name="Nagai Y."/>
            <person name="Toyoda A."/>
            <person name="Suzuki Y."/>
            <person name="Arimoto A."/>
            <person name="Ishii H."/>
            <person name="Satoh N."/>
            <person name="Nishiyama T."/>
            <person name="Hasebe M."/>
            <person name="Maruyama T."/>
            <person name="Minagawa J."/>
            <person name="Obokata J."/>
            <person name="Shigenobu S."/>
        </authorList>
    </citation>
    <scope>NUCLEOTIDE SEQUENCE [LARGE SCALE GENOMIC DNA]</scope>
</reference>
<dbReference type="AlphaFoldDB" id="A0AAV4JGK1"/>
<proteinExistence type="predicted"/>
<feature type="compositionally biased region" description="Basic and acidic residues" evidence="1">
    <location>
        <begin position="26"/>
        <end position="37"/>
    </location>
</feature>
<accession>A0AAV4JGK1</accession>
<comment type="caution">
    <text evidence="2">The sequence shown here is derived from an EMBL/GenBank/DDBJ whole genome shotgun (WGS) entry which is preliminary data.</text>
</comment>
<evidence type="ECO:0000313" key="2">
    <source>
        <dbReference type="EMBL" id="GFS21929.1"/>
    </source>
</evidence>
<sequence>MPRKRRGGSVGRLTPSQKRMQRQRKVNKEAGNKHEPEAQLNDFTNIPAHILTEAQIEAQEVVRMKAQINPDAENNSQITNPDTENNSQIINPEPEINPQIQEAKNNVLTNPDPPAFSHSKTNVQPICDVNPFTLMQICRLV</sequence>
<dbReference type="EMBL" id="BMAT01010188">
    <property type="protein sequence ID" value="GFS21929.1"/>
    <property type="molecule type" value="Genomic_DNA"/>
</dbReference>
<evidence type="ECO:0000313" key="3">
    <source>
        <dbReference type="Proteomes" id="UP000762676"/>
    </source>
</evidence>
<feature type="region of interest" description="Disordered" evidence="1">
    <location>
        <begin position="70"/>
        <end position="92"/>
    </location>
</feature>
<evidence type="ECO:0000256" key="1">
    <source>
        <dbReference type="SAM" id="MobiDB-lite"/>
    </source>
</evidence>
<organism evidence="2 3">
    <name type="scientific">Elysia marginata</name>
    <dbReference type="NCBI Taxonomy" id="1093978"/>
    <lineage>
        <taxon>Eukaryota</taxon>
        <taxon>Metazoa</taxon>
        <taxon>Spiralia</taxon>
        <taxon>Lophotrochozoa</taxon>
        <taxon>Mollusca</taxon>
        <taxon>Gastropoda</taxon>
        <taxon>Heterobranchia</taxon>
        <taxon>Euthyneura</taxon>
        <taxon>Panpulmonata</taxon>
        <taxon>Sacoglossa</taxon>
        <taxon>Placobranchoidea</taxon>
        <taxon>Plakobranchidae</taxon>
        <taxon>Elysia</taxon>
    </lineage>
</organism>
<feature type="region of interest" description="Disordered" evidence="1">
    <location>
        <begin position="1"/>
        <end position="44"/>
    </location>
</feature>
<gene>
    <name evidence="2" type="ORF">ElyMa_005095500</name>
</gene>
<protein>
    <submittedName>
        <fullName evidence="2">Uncharacterized protein</fullName>
    </submittedName>
</protein>